<sequence>TESICRNQADELKVSHIVIRRGVHDSRTWIGKNGTPYWCKPKGSKCYRKAQRASDWHITVWAGNGVDQLLLGGHIYVDFDGEIWDGAINKVTDPETQRWRGVEKYGDKKVADEWWCL</sequence>
<name>A0AAE0PJ28_SORBR</name>
<accession>A0AAE0PJ28</accession>
<proteinExistence type="predicted"/>
<evidence type="ECO:0000313" key="1">
    <source>
        <dbReference type="EMBL" id="KAK3400833.1"/>
    </source>
</evidence>
<dbReference type="EMBL" id="JAUTDP010000003">
    <property type="protein sequence ID" value="KAK3400833.1"/>
    <property type="molecule type" value="Genomic_DNA"/>
</dbReference>
<evidence type="ECO:0000313" key="2">
    <source>
        <dbReference type="Proteomes" id="UP001281003"/>
    </source>
</evidence>
<comment type="caution">
    <text evidence="1">The sequence shown here is derived from an EMBL/GenBank/DDBJ whole genome shotgun (WGS) entry which is preliminary data.</text>
</comment>
<organism evidence="1 2">
    <name type="scientific">Sordaria brevicollis</name>
    <dbReference type="NCBI Taxonomy" id="83679"/>
    <lineage>
        <taxon>Eukaryota</taxon>
        <taxon>Fungi</taxon>
        <taxon>Dikarya</taxon>
        <taxon>Ascomycota</taxon>
        <taxon>Pezizomycotina</taxon>
        <taxon>Sordariomycetes</taxon>
        <taxon>Sordariomycetidae</taxon>
        <taxon>Sordariales</taxon>
        <taxon>Sordariaceae</taxon>
        <taxon>Sordaria</taxon>
    </lineage>
</organism>
<reference evidence="1" key="2">
    <citation type="submission" date="2023-07" db="EMBL/GenBank/DDBJ databases">
        <authorList>
            <consortium name="Lawrence Berkeley National Laboratory"/>
            <person name="Haridas S."/>
            <person name="Hensen N."/>
            <person name="Bonometti L."/>
            <person name="Westerberg I."/>
            <person name="Brannstrom I.O."/>
            <person name="Guillou S."/>
            <person name="Cros-Aarteil S."/>
            <person name="Calhoun S."/>
            <person name="Kuo A."/>
            <person name="Mondo S."/>
            <person name="Pangilinan J."/>
            <person name="Riley R."/>
            <person name="LaButti K."/>
            <person name="Andreopoulos B."/>
            <person name="Lipzen A."/>
            <person name="Chen C."/>
            <person name="Yanf M."/>
            <person name="Daum C."/>
            <person name="Ng V."/>
            <person name="Clum A."/>
            <person name="Steindorff A."/>
            <person name="Ohm R."/>
            <person name="Martin F."/>
            <person name="Silar P."/>
            <person name="Natvig D."/>
            <person name="Lalanne C."/>
            <person name="Gautier V."/>
            <person name="Ament-velasquez S.L."/>
            <person name="Kruys A."/>
            <person name="Hutchinson M.I."/>
            <person name="Powell A.J."/>
            <person name="Barry K."/>
            <person name="Miller A.N."/>
            <person name="Grigoriev I.V."/>
            <person name="Debuchy R."/>
            <person name="Gladieux P."/>
            <person name="Thoren M.H."/>
            <person name="Johannesson H."/>
        </authorList>
    </citation>
    <scope>NUCLEOTIDE SEQUENCE</scope>
    <source>
        <strain evidence="1">FGSC 1904</strain>
    </source>
</reference>
<dbReference type="AlphaFoldDB" id="A0AAE0PJ28"/>
<dbReference type="Proteomes" id="UP001281003">
    <property type="component" value="Unassembled WGS sequence"/>
</dbReference>
<keyword evidence="2" id="KW-1185">Reference proteome</keyword>
<gene>
    <name evidence="1" type="ORF">B0T20DRAFT_321917</name>
</gene>
<protein>
    <submittedName>
        <fullName evidence="1">Uncharacterized protein</fullName>
    </submittedName>
</protein>
<feature type="non-terminal residue" evidence="1">
    <location>
        <position position="117"/>
    </location>
</feature>
<feature type="non-terminal residue" evidence="1">
    <location>
        <position position="1"/>
    </location>
</feature>
<reference evidence="1" key="1">
    <citation type="journal article" date="2023" name="Mol. Phylogenet. Evol.">
        <title>Genome-scale phylogeny and comparative genomics of the fungal order Sordariales.</title>
        <authorList>
            <person name="Hensen N."/>
            <person name="Bonometti L."/>
            <person name="Westerberg I."/>
            <person name="Brannstrom I.O."/>
            <person name="Guillou S."/>
            <person name="Cros-Aarteil S."/>
            <person name="Calhoun S."/>
            <person name="Haridas S."/>
            <person name="Kuo A."/>
            <person name="Mondo S."/>
            <person name="Pangilinan J."/>
            <person name="Riley R."/>
            <person name="LaButti K."/>
            <person name="Andreopoulos B."/>
            <person name="Lipzen A."/>
            <person name="Chen C."/>
            <person name="Yan M."/>
            <person name="Daum C."/>
            <person name="Ng V."/>
            <person name="Clum A."/>
            <person name="Steindorff A."/>
            <person name="Ohm R.A."/>
            <person name="Martin F."/>
            <person name="Silar P."/>
            <person name="Natvig D.O."/>
            <person name="Lalanne C."/>
            <person name="Gautier V."/>
            <person name="Ament-Velasquez S.L."/>
            <person name="Kruys A."/>
            <person name="Hutchinson M.I."/>
            <person name="Powell A.J."/>
            <person name="Barry K."/>
            <person name="Miller A.N."/>
            <person name="Grigoriev I.V."/>
            <person name="Debuchy R."/>
            <person name="Gladieux P."/>
            <person name="Hiltunen Thoren M."/>
            <person name="Johannesson H."/>
        </authorList>
    </citation>
    <scope>NUCLEOTIDE SEQUENCE</scope>
    <source>
        <strain evidence="1">FGSC 1904</strain>
    </source>
</reference>